<evidence type="ECO:0000313" key="1">
    <source>
        <dbReference type="EMBL" id="KCZ81226.1"/>
    </source>
</evidence>
<evidence type="ECO:0008006" key="3">
    <source>
        <dbReference type="Google" id="ProtNLM"/>
    </source>
</evidence>
<gene>
    <name evidence="1" type="ORF">H312_01372</name>
</gene>
<sequence length="313" mass="35904">MDYGRKIGVDTFGDINIMTLNLYSRAELDTTEEQMNAIRGMIDHGHPGVFALQGVNEQLMKRFEEEFAKSAHYKIINYVKSSADLLNGINYFLPIFYDGRMYEKKASGYFTYDNEDKTIKLLYGSWVRLKGLKTEFTVINMDLFSTYKEITDAQFAKFVKDIRENHLTNIFPVFFVGTINAITRNISELVANEYEDLLEMDKNNEGLSKTTMHVKKSLDDNKKRTFIILRNKFKTYELNYARILSEFNLVGNYYPVHAILTVKPKPKPQKAIPNQPKSLNDALRVLDKKTEKALVNKAVKEASSAKNRAAAAA</sequence>
<dbReference type="HOGENOM" id="CLU_075869_0_0_1"/>
<name>A0A059F2P1_9MICR</name>
<dbReference type="Proteomes" id="UP000030655">
    <property type="component" value="Unassembled WGS sequence"/>
</dbReference>
<reference evidence="2" key="1">
    <citation type="submission" date="2013-02" db="EMBL/GenBank/DDBJ databases">
        <authorList>
            <consortium name="The Broad Institute Genome Sequencing Platform"/>
            <person name="Cuomo C."/>
            <person name="Becnel J."/>
            <person name="Sanscrainte N."/>
            <person name="Walker B."/>
            <person name="Young S.K."/>
            <person name="Zeng Q."/>
            <person name="Gargeya S."/>
            <person name="Fitzgerald M."/>
            <person name="Haas B."/>
            <person name="Abouelleil A."/>
            <person name="Alvarado L."/>
            <person name="Arachchi H.M."/>
            <person name="Berlin A.M."/>
            <person name="Chapman S.B."/>
            <person name="Dewar J."/>
            <person name="Goldberg J."/>
            <person name="Griggs A."/>
            <person name="Gujja S."/>
            <person name="Hansen M."/>
            <person name="Howarth C."/>
            <person name="Imamovic A."/>
            <person name="Larimer J."/>
            <person name="McCowan C."/>
            <person name="Murphy C."/>
            <person name="Neiman D."/>
            <person name="Pearson M."/>
            <person name="Priest M."/>
            <person name="Roberts A."/>
            <person name="Saif S."/>
            <person name="Shea T."/>
            <person name="Sisk P."/>
            <person name="Sykes S."/>
            <person name="Wortman J."/>
            <person name="Nusbaum C."/>
            <person name="Birren B."/>
        </authorList>
    </citation>
    <scope>NUCLEOTIDE SEQUENCE [LARGE SCALE GENOMIC DNA]</scope>
    <source>
        <strain evidence="2">PRA339</strain>
    </source>
</reference>
<proteinExistence type="predicted"/>
<dbReference type="VEuPathDB" id="MicrosporidiaDB:H312_01372"/>
<dbReference type="OrthoDB" id="2190927at2759"/>
<keyword evidence="2" id="KW-1185">Reference proteome</keyword>
<accession>A0A059F2P1</accession>
<evidence type="ECO:0000313" key="2">
    <source>
        <dbReference type="Proteomes" id="UP000030655"/>
    </source>
</evidence>
<dbReference type="AlphaFoldDB" id="A0A059F2P1"/>
<organism evidence="1 2">
    <name type="scientific">Anncaliia algerae PRA339</name>
    <dbReference type="NCBI Taxonomy" id="1288291"/>
    <lineage>
        <taxon>Eukaryota</taxon>
        <taxon>Fungi</taxon>
        <taxon>Fungi incertae sedis</taxon>
        <taxon>Microsporidia</taxon>
        <taxon>Tubulinosematoidea</taxon>
        <taxon>Tubulinosematidae</taxon>
        <taxon>Anncaliia</taxon>
    </lineage>
</organism>
<dbReference type="SUPFAM" id="SSF56219">
    <property type="entry name" value="DNase I-like"/>
    <property type="match status" value="1"/>
</dbReference>
<protein>
    <recommendedName>
        <fullName evidence="3">Endonuclease/exonuclease/phosphatase domain-containing protein</fullName>
    </recommendedName>
</protein>
<dbReference type="EMBL" id="KK365147">
    <property type="protein sequence ID" value="KCZ81226.1"/>
    <property type="molecule type" value="Genomic_DNA"/>
</dbReference>
<dbReference type="STRING" id="1288291.A0A059F2P1"/>
<dbReference type="Gene3D" id="3.60.10.10">
    <property type="entry name" value="Endonuclease/exonuclease/phosphatase"/>
    <property type="match status" value="1"/>
</dbReference>
<reference evidence="1 2" key="2">
    <citation type="submission" date="2014-03" db="EMBL/GenBank/DDBJ databases">
        <title>The Genome Sequence of Anncaliia algerae insect isolate PRA339.</title>
        <authorList>
            <consortium name="The Broad Institute Genome Sequencing Platform"/>
            <consortium name="The Broad Institute Genome Sequencing Center for Infectious Disease"/>
            <person name="Cuomo C."/>
            <person name="Becnel J."/>
            <person name="Sanscrainte N."/>
            <person name="Walker B."/>
            <person name="Young S.K."/>
            <person name="Zeng Q."/>
            <person name="Gargeya S."/>
            <person name="Fitzgerald M."/>
            <person name="Haas B."/>
            <person name="Abouelleil A."/>
            <person name="Alvarado L."/>
            <person name="Arachchi H.M."/>
            <person name="Berlin A.M."/>
            <person name="Chapman S.B."/>
            <person name="Dewar J."/>
            <person name="Goldberg J."/>
            <person name="Griggs A."/>
            <person name="Gujja S."/>
            <person name="Hansen M."/>
            <person name="Howarth C."/>
            <person name="Imamovic A."/>
            <person name="Larimer J."/>
            <person name="McCowan C."/>
            <person name="Murphy C."/>
            <person name="Neiman D."/>
            <person name="Pearson M."/>
            <person name="Priest M."/>
            <person name="Roberts A."/>
            <person name="Saif S."/>
            <person name="Shea T."/>
            <person name="Sisk P."/>
            <person name="Sykes S."/>
            <person name="Wortman J."/>
            <person name="Nusbaum C."/>
            <person name="Birren B."/>
        </authorList>
    </citation>
    <scope>NUCLEOTIDE SEQUENCE [LARGE SCALE GENOMIC DNA]</scope>
    <source>
        <strain evidence="1 2">PRA339</strain>
    </source>
</reference>
<dbReference type="InterPro" id="IPR036691">
    <property type="entry name" value="Endo/exonu/phosph_ase_sf"/>
</dbReference>